<evidence type="ECO:0000256" key="4">
    <source>
        <dbReference type="ARBA" id="ARBA00022452"/>
    </source>
</evidence>
<dbReference type="InterPro" id="IPR003423">
    <property type="entry name" value="OMP_efflux"/>
</dbReference>
<dbReference type="Proteomes" id="UP000001784">
    <property type="component" value="Chromosome"/>
</dbReference>
<proteinExistence type="inferred from homology"/>
<protein>
    <submittedName>
        <fullName evidence="8">Outer membrane efflux protein</fullName>
    </submittedName>
</protein>
<dbReference type="GO" id="GO:0015288">
    <property type="term" value="F:porin activity"/>
    <property type="evidence" value="ECO:0007669"/>
    <property type="project" value="TreeGrafter"/>
</dbReference>
<keyword evidence="7" id="KW-0998">Cell outer membrane</keyword>
<comment type="similarity">
    <text evidence="2">Belongs to the outer membrane factor (OMF) (TC 1.B.17) family.</text>
</comment>
<name>A0LMY7_SYNFM</name>
<evidence type="ECO:0000256" key="1">
    <source>
        <dbReference type="ARBA" id="ARBA00004442"/>
    </source>
</evidence>
<reference evidence="8 9" key="1">
    <citation type="submission" date="2006-10" db="EMBL/GenBank/DDBJ databases">
        <title>Complete sequence of Syntrophobacter fumaroxidans MPOB.</title>
        <authorList>
            <consortium name="US DOE Joint Genome Institute"/>
            <person name="Copeland A."/>
            <person name="Lucas S."/>
            <person name="Lapidus A."/>
            <person name="Barry K."/>
            <person name="Detter J.C."/>
            <person name="Glavina del Rio T."/>
            <person name="Hammon N."/>
            <person name="Israni S."/>
            <person name="Pitluck S."/>
            <person name="Goltsman E.G."/>
            <person name="Martinez M."/>
            <person name="Schmutz J."/>
            <person name="Larimer F."/>
            <person name="Land M."/>
            <person name="Hauser L."/>
            <person name="Kyrpides N."/>
            <person name="Kim E."/>
            <person name="Boone D.R."/>
            <person name="Brockman F."/>
            <person name="Culley D."/>
            <person name="Ferry J."/>
            <person name="Gunsalus R."/>
            <person name="McInerney M.J."/>
            <person name="Morrison M."/>
            <person name="Plugge C."/>
            <person name="Rohlin L."/>
            <person name="Scholten J."/>
            <person name="Sieber J."/>
            <person name="Stams A.J.M."/>
            <person name="Worm P."/>
            <person name="Henstra A.M."/>
            <person name="Richardson P."/>
        </authorList>
    </citation>
    <scope>NUCLEOTIDE SEQUENCE [LARGE SCALE GENOMIC DNA]</scope>
    <source>
        <strain evidence="9">DSM 10017 / MPOB</strain>
    </source>
</reference>
<dbReference type="AlphaFoldDB" id="A0LMY7"/>
<evidence type="ECO:0000256" key="3">
    <source>
        <dbReference type="ARBA" id="ARBA00022448"/>
    </source>
</evidence>
<keyword evidence="5" id="KW-0812">Transmembrane</keyword>
<sequence length="465" mass="51559">MSDIRWRIARYWMPVLVAGLMVVAGGAARAEGLRVLTLDEIVQMALETSPQLKEADQDIKAAQGDLAQARGGQWAQLDVVAIGAPSEDAKKPIVRIDPVTNIGHIEDRDEGDVGIFGSLDFFLVQPLYTFGKISNRRDAAALGVEVQKSIKEQKKGEVILTIKEMYYGLVVATQGKSASQDAEEFVKDARRRIERLLEAGSKNVDRSDLYRLEAYEAEIKQFQVKADTGAQLAYMALKRAINYPAGEDFRLDTKELPKNVRQLGSLEEYIQQALAERPEFEQLKKGIQARKAMVEGARADLYPSIFVAGVGSFAGAPGREKLDISYFHDEFNHVEAGAFLGANWHFDLGIGQGKLARARAEHQKLVHTKEYAERNIPVEVAKYYQEVVESQAAYENYGKGTVAARKWVVSSFASFDVGVGTAKDMFDAIDRYGKNQGEYLSALYKYNVSLARLSHAIAEYRTGGS</sequence>
<keyword evidence="6" id="KW-0472">Membrane</keyword>
<dbReference type="EMBL" id="CP000478">
    <property type="protein sequence ID" value="ABK18789.1"/>
    <property type="molecule type" value="Genomic_DNA"/>
</dbReference>
<evidence type="ECO:0000313" key="9">
    <source>
        <dbReference type="Proteomes" id="UP000001784"/>
    </source>
</evidence>
<organism evidence="8 9">
    <name type="scientific">Syntrophobacter fumaroxidans (strain DSM 10017 / MPOB)</name>
    <dbReference type="NCBI Taxonomy" id="335543"/>
    <lineage>
        <taxon>Bacteria</taxon>
        <taxon>Pseudomonadati</taxon>
        <taxon>Thermodesulfobacteriota</taxon>
        <taxon>Syntrophobacteria</taxon>
        <taxon>Syntrophobacterales</taxon>
        <taxon>Syntrophobacteraceae</taxon>
        <taxon>Syntrophobacter</taxon>
    </lineage>
</organism>
<dbReference type="GO" id="GO:0009279">
    <property type="term" value="C:cell outer membrane"/>
    <property type="evidence" value="ECO:0007669"/>
    <property type="project" value="UniProtKB-SubCell"/>
</dbReference>
<dbReference type="eggNOG" id="COG1538">
    <property type="taxonomic scope" value="Bacteria"/>
</dbReference>
<dbReference type="PANTHER" id="PTHR30026">
    <property type="entry name" value="OUTER MEMBRANE PROTEIN TOLC"/>
    <property type="match status" value="1"/>
</dbReference>
<evidence type="ECO:0000313" key="8">
    <source>
        <dbReference type="EMBL" id="ABK18789.1"/>
    </source>
</evidence>
<dbReference type="GO" id="GO:0015562">
    <property type="term" value="F:efflux transmembrane transporter activity"/>
    <property type="evidence" value="ECO:0007669"/>
    <property type="project" value="InterPro"/>
</dbReference>
<comment type="subcellular location">
    <subcellularLocation>
        <location evidence="1">Cell outer membrane</location>
    </subcellularLocation>
</comment>
<dbReference type="Pfam" id="PF02321">
    <property type="entry name" value="OEP"/>
    <property type="match status" value="1"/>
</dbReference>
<dbReference type="STRING" id="335543.Sfum_3116"/>
<dbReference type="HOGENOM" id="CLU_037851_0_0_7"/>
<evidence type="ECO:0000256" key="6">
    <source>
        <dbReference type="ARBA" id="ARBA00023136"/>
    </source>
</evidence>
<keyword evidence="4" id="KW-1134">Transmembrane beta strand</keyword>
<evidence type="ECO:0000256" key="7">
    <source>
        <dbReference type="ARBA" id="ARBA00023237"/>
    </source>
</evidence>
<evidence type="ECO:0000256" key="5">
    <source>
        <dbReference type="ARBA" id="ARBA00022692"/>
    </source>
</evidence>
<keyword evidence="3" id="KW-0813">Transport</keyword>
<dbReference type="InterPro" id="IPR051906">
    <property type="entry name" value="TolC-like"/>
</dbReference>
<dbReference type="SUPFAM" id="SSF56954">
    <property type="entry name" value="Outer membrane efflux proteins (OEP)"/>
    <property type="match status" value="1"/>
</dbReference>
<keyword evidence="9" id="KW-1185">Reference proteome</keyword>
<dbReference type="GO" id="GO:1990281">
    <property type="term" value="C:efflux pump complex"/>
    <property type="evidence" value="ECO:0007669"/>
    <property type="project" value="TreeGrafter"/>
</dbReference>
<dbReference type="PANTHER" id="PTHR30026:SF13">
    <property type="entry name" value="MEMBRANE EFFLUX PROTEIN, PUTATIVE-RELATED"/>
    <property type="match status" value="1"/>
</dbReference>
<gene>
    <name evidence="8" type="ordered locus">Sfum_3116</name>
</gene>
<dbReference type="Gene3D" id="1.20.1600.10">
    <property type="entry name" value="Outer membrane efflux proteins (OEP)"/>
    <property type="match status" value="1"/>
</dbReference>
<dbReference type="InParanoid" id="A0LMY7"/>
<dbReference type="RefSeq" id="WP_011699914.1">
    <property type="nucleotide sequence ID" value="NC_008554.1"/>
</dbReference>
<evidence type="ECO:0000256" key="2">
    <source>
        <dbReference type="ARBA" id="ARBA00007613"/>
    </source>
</evidence>
<dbReference type="KEGG" id="sfu:Sfum_3116"/>
<dbReference type="OrthoDB" id="9765575at2"/>
<accession>A0LMY7</accession>